<comment type="caution">
    <text evidence="1">The sequence shown here is derived from an EMBL/GenBank/DDBJ whole genome shotgun (WGS) entry which is preliminary data.</text>
</comment>
<evidence type="ECO:0000313" key="1">
    <source>
        <dbReference type="EMBL" id="GAA4363950.1"/>
    </source>
</evidence>
<dbReference type="EMBL" id="BAABFV010000002">
    <property type="protein sequence ID" value="GAA4363950.1"/>
    <property type="molecule type" value="Genomic_DNA"/>
</dbReference>
<evidence type="ECO:0000313" key="2">
    <source>
        <dbReference type="Proteomes" id="UP001501011"/>
    </source>
</evidence>
<keyword evidence="2" id="KW-1185">Reference proteome</keyword>
<accession>A0ABP8IN31</accession>
<reference evidence="2" key="1">
    <citation type="journal article" date="2019" name="Int. J. Syst. Evol. Microbiol.">
        <title>The Global Catalogue of Microorganisms (GCM) 10K type strain sequencing project: providing services to taxonomists for standard genome sequencing and annotation.</title>
        <authorList>
            <consortium name="The Broad Institute Genomics Platform"/>
            <consortium name="The Broad Institute Genome Sequencing Center for Infectious Disease"/>
            <person name="Wu L."/>
            <person name="Ma J."/>
        </authorList>
    </citation>
    <scope>NUCLEOTIDE SEQUENCE [LARGE SCALE GENOMIC DNA]</scope>
    <source>
        <strain evidence="2">JCM 17728</strain>
    </source>
</reference>
<dbReference type="RefSeq" id="WP_345293046.1">
    <property type="nucleotide sequence ID" value="NZ_BAABFV010000002.1"/>
</dbReference>
<sequence length="91" mass="9637">MGNRKDKPIRMRVLSSVASLMLLGSIVFVLIAGFNLYVTSMMAAGFLGLAAPSVASGEGFFEILAGFFEDLIDGIIEIISGIFEAITSIFG</sequence>
<protein>
    <submittedName>
        <fullName evidence="1">Uncharacterized protein</fullName>
    </submittedName>
</protein>
<organism evidence="1 2">
    <name type="scientific">Kangiella marina</name>
    <dbReference type="NCBI Taxonomy" id="1079178"/>
    <lineage>
        <taxon>Bacteria</taxon>
        <taxon>Pseudomonadati</taxon>
        <taxon>Pseudomonadota</taxon>
        <taxon>Gammaproteobacteria</taxon>
        <taxon>Kangiellales</taxon>
        <taxon>Kangiellaceae</taxon>
        <taxon>Kangiella</taxon>
    </lineage>
</organism>
<gene>
    <name evidence="1" type="ORF">GCM10023151_19630</name>
</gene>
<proteinExistence type="predicted"/>
<name>A0ABP8IN31_9GAMM</name>
<dbReference type="Proteomes" id="UP001501011">
    <property type="component" value="Unassembled WGS sequence"/>
</dbReference>